<dbReference type="Proteomes" id="UP000077755">
    <property type="component" value="Chromosome 6"/>
</dbReference>
<accession>A0A175YC64</accession>
<dbReference type="AlphaFoldDB" id="A0A175YC64"/>
<evidence type="ECO:0000313" key="2">
    <source>
        <dbReference type="Proteomes" id="UP000077755"/>
    </source>
</evidence>
<proteinExistence type="predicted"/>
<reference evidence="1" key="2">
    <citation type="submission" date="2022-03" db="EMBL/GenBank/DDBJ databases">
        <title>Draft title - Genomic analysis of global carrot germplasm unveils the trajectory of domestication and the origin of high carotenoid orange carrot.</title>
        <authorList>
            <person name="Iorizzo M."/>
            <person name="Ellison S."/>
            <person name="Senalik D."/>
            <person name="Macko-Podgorni A."/>
            <person name="Grzebelus D."/>
            <person name="Bostan H."/>
            <person name="Rolling W."/>
            <person name="Curaba J."/>
            <person name="Simon P."/>
        </authorList>
    </citation>
    <scope>NUCLEOTIDE SEQUENCE</scope>
    <source>
        <tissue evidence="1">Leaf</tissue>
    </source>
</reference>
<gene>
    <name evidence="1" type="ORF">DCAR_0623331</name>
</gene>
<name>A0A175YC64_DAUCS</name>
<sequence>MEHQSGSLKRKHYEVLKNDLSVELTKLTEDSRNLHISFRSAREDFELMCKSMADRQADFLTRSLFLEEKYDEVLGVLDRRVTDQDGESVGENVVLSAAYAATFHRFLTDSGHSLKNLGVLMEEENKEMDVVFEKYETIWKQNMKELKERAGLIENQRAKLSAKLLEFNRYEIIDSDSD</sequence>
<reference evidence="1" key="1">
    <citation type="journal article" date="2016" name="Nat. Genet.">
        <title>A high-quality carrot genome assembly provides new insights into carotenoid accumulation and asterid genome evolution.</title>
        <authorList>
            <person name="Iorizzo M."/>
            <person name="Ellison S."/>
            <person name="Senalik D."/>
            <person name="Zeng P."/>
            <person name="Satapoomin P."/>
            <person name="Huang J."/>
            <person name="Bowman M."/>
            <person name="Iovene M."/>
            <person name="Sanseverino W."/>
            <person name="Cavagnaro P."/>
            <person name="Yildiz M."/>
            <person name="Macko-Podgorni A."/>
            <person name="Moranska E."/>
            <person name="Grzebelus E."/>
            <person name="Grzebelus D."/>
            <person name="Ashrafi H."/>
            <person name="Zheng Z."/>
            <person name="Cheng S."/>
            <person name="Spooner D."/>
            <person name="Van Deynze A."/>
            <person name="Simon P."/>
        </authorList>
    </citation>
    <scope>NUCLEOTIDE SEQUENCE</scope>
    <source>
        <tissue evidence="1">Leaf</tissue>
    </source>
</reference>
<keyword evidence="2" id="KW-1185">Reference proteome</keyword>
<organism evidence="1 2">
    <name type="scientific">Daucus carota subsp. sativus</name>
    <name type="common">Carrot</name>
    <dbReference type="NCBI Taxonomy" id="79200"/>
    <lineage>
        <taxon>Eukaryota</taxon>
        <taxon>Viridiplantae</taxon>
        <taxon>Streptophyta</taxon>
        <taxon>Embryophyta</taxon>
        <taxon>Tracheophyta</taxon>
        <taxon>Spermatophyta</taxon>
        <taxon>Magnoliopsida</taxon>
        <taxon>eudicotyledons</taxon>
        <taxon>Gunneridae</taxon>
        <taxon>Pentapetalae</taxon>
        <taxon>asterids</taxon>
        <taxon>campanulids</taxon>
        <taxon>Apiales</taxon>
        <taxon>Apiaceae</taxon>
        <taxon>Apioideae</taxon>
        <taxon>Scandiceae</taxon>
        <taxon>Daucinae</taxon>
        <taxon>Daucus</taxon>
        <taxon>Daucus sect. Daucus</taxon>
    </lineage>
</organism>
<dbReference type="EMBL" id="CP093348">
    <property type="protein sequence ID" value="WOH03926.1"/>
    <property type="molecule type" value="Genomic_DNA"/>
</dbReference>
<dbReference type="Gramene" id="KZM80781">
    <property type="protein sequence ID" value="KZM80781"/>
    <property type="gene ID" value="DCAR_031647"/>
</dbReference>
<protein>
    <submittedName>
        <fullName evidence="1">Uncharacterized protein</fullName>
    </submittedName>
</protein>
<evidence type="ECO:0000313" key="1">
    <source>
        <dbReference type="EMBL" id="WOH03926.1"/>
    </source>
</evidence>